<comment type="caution">
    <text evidence="1">The sequence shown here is derived from an EMBL/GenBank/DDBJ whole genome shotgun (WGS) entry which is preliminary data.</text>
</comment>
<protein>
    <submittedName>
        <fullName evidence="1">Uncharacterized protein</fullName>
    </submittedName>
</protein>
<name>A0A4Y2CMT4_ARAVE</name>
<accession>A0A4Y2CMT4</accession>
<proteinExistence type="predicted"/>
<evidence type="ECO:0000313" key="1">
    <source>
        <dbReference type="EMBL" id="GBM05730.1"/>
    </source>
</evidence>
<keyword evidence="2" id="KW-1185">Reference proteome</keyword>
<organism evidence="1 2">
    <name type="scientific">Araneus ventricosus</name>
    <name type="common">Orbweaver spider</name>
    <name type="synonym">Epeira ventricosa</name>
    <dbReference type="NCBI Taxonomy" id="182803"/>
    <lineage>
        <taxon>Eukaryota</taxon>
        <taxon>Metazoa</taxon>
        <taxon>Ecdysozoa</taxon>
        <taxon>Arthropoda</taxon>
        <taxon>Chelicerata</taxon>
        <taxon>Arachnida</taxon>
        <taxon>Araneae</taxon>
        <taxon>Araneomorphae</taxon>
        <taxon>Entelegynae</taxon>
        <taxon>Araneoidea</taxon>
        <taxon>Araneidae</taxon>
        <taxon>Araneus</taxon>
    </lineage>
</organism>
<sequence>MIRDSRPKGPRFYTTYCQNGDPDVIHATPTLSPSTKWQHQKSNQFLLPLHSPDGSTTTSTATQLSQFKVYDTFYSTKSMPHFHSTKPARACAQTIGAAICAYALSTRKCNYASLIFR</sequence>
<reference evidence="1 2" key="1">
    <citation type="journal article" date="2019" name="Sci. Rep.">
        <title>Orb-weaving spider Araneus ventricosus genome elucidates the spidroin gene catalogue.</title>
        <authorList>
            <person name="Kono N."/>
            <person name="Nakamura H."/>
            <person name="Ohtoshi R."/>
            <person name="Moran D.A.P."/>
            <person name="Shinohara A."/>
            <person name="Yoshida Y."/>
            <person name="Fujiwara M."/>
            <person name="Mori M."/>
            <person name="Tomita M."/>
            <person name="Arakawa K."/>
        </authorList>
    </citation>
    <scope>NUCLEOTIDE SEQUENCE [LARGE SCALE GENOMIC DNA]</scope>
</reference>
<evidence type="ECO:0000313" key="2">
    <source>
        <dbReference type="Proteomes" id="UP000499080"/>
    </source>
</evidence>
<dbReference type="EMBL" id="BGPR01000218">
    <property type="protein sequence ID" value="GBM05730.1"/>
    <property type="molecule type" value="Genomic_DNA"/>
</dbReference>
<dbReference type="AlphaFoldDB" id="A0A4Y2CMT4"/>
<dbReference type="Proteomes" id="UP000499080">
    <property type="component" value="Unassembled WGS sequence"/>
</dbReference>
<gene>
    <name evidence="1" type="ORF">AVEN_55825_1</name>
</gene>